<protein>
    <submittedName>
        <fullName evidence="1">Tubulin like</fullName>
    </submittedName>
</protein>
<proteinExistence type="predicted"/>
<dbReference type="EMBL" id="CAADEY010000096">
    <property type="protein sequence ID" value="VFJ62353.1"/>
    <property type="molecule type" value="Genomic_DNA"/>
</dbReference>
<dbReference type="InterPro" id="IPR025904">
    <property type="entry name" value="Tubulin-like"/>
</dbReference>
<gene>
    <name evidence="1" type="ORF">BECKDK2373C_GA0170839_10964</name>
</gene>
<dbReference type="AlphaFoldDB" id="A0A450T6K2"/>
<reference evidence="1" key="1">
    <citation type="submission" date="2019-02" db="EMBL/GenBank/DDBJ databases">
        <authorList>
            <person name="Gruber-Vodicka R. H."/>
            <person name="Seah K. B. B."/>
        </authorList>
    </citation>
    <scope>NUCLEOTIDE SEQUENCE</scope>
    <source>
        <strain evidence="1">BECK_DK161</strain>
    </source>
</reference>
<name>A0A450T6K2_9GAMM</name>
<organism evidence="1">
    <name type="scientific">Candidatus Kentrum sp. DK</name>
    <dbReference type="NCBI Taxonomy" id="2126562"/>
    <lineage>
        <taxon>Bacteria</taxon>
        <taxon>Pseudomonadati</taxon>
        <taxon>Pseudomonadota</taxon>
        <taxon>Gammaproteobacteria</taxon>
        <taxon>Candidatus Kentrum</taxon>
    </lineage>
</organism>
<accession>A0A450T6K2</accession>
<dbReference type="Pfam" id="PF13809">
    <property type="entry name" value="Tubulin_2"/>
    <property type="match status" value="1"/>
</dbReference>
<evidence type="ECO:0000313" key="1">
    <source>
        <dbReference type="EMBL" id="VFJ62353.1"/>
    </source>
</evidence>
<sequence>MEQHNFLIIGLGGTGCAVVRELKKKLYIEWRSQGRSGVYPEVYSFEGAFGGQKVESRIATLSVDSNEKDLAGQGEKDRKWRVFGETLRLGDREKVLIDPSGITKILGSIERYPGIEPWIKDDIPFVRDINVGSTKAEGCNQIRRMGRIALATGDSRNNFIERVEDRIKELRTGGQIKIEIHIACTMAAGTGSGSVIDALAQIQHFQKTSGYDFPIYVHGFFTARSVGSKDVGNFYANQYAALIELNAFRMATYKPWNTGAIKQPERLNVPDPAQEGAGAGDLAGTFKSVAMITDTTEGNFDVPFETQIDNVAELLFQLSVRQVGNAPKELRDALSSEDRAQDPADISGGNRSTSFISYGVQRAAIPEREIREKLSYSFGRQFILRVLYNNWDGHFRDSPRTFSKDGFVDARCGTWRVTREHLCLDLVEDTTGQPKYDTYEIEWRNEMTRQAERVIEVGDAYEARVAWIGDLDRRAENYWEKGFRGKAHAGGTIDFFKNQKEHAEIRARASAVRDIIERDLIRGFESRDPDYPLHHVPGAIDFLIKQRIDNDRLAFGELETKAVEQAKEADAQRAEIREQYQRAGRWAKGKHERLFGNYRDATMRFFYWRATQLAADYAREFCAALIDELLLLQRQVEGFATRLKLINTNFNQEIAARISETEEAEERGDIVYLVDAKAINNTIRKRFEGDKAMQDKQVNVTMEALQQLRGDRFEFAAYLEKMPVDNTERVAGPFVDELRRVAESTAVEADRHLRESDPQFEGIFGQNIVRKLYFDHGGRVDGDLEDWLRSLMDRSMPMVAFDPNEEPMDLPKPGPVLRRCVFVPKCKSVPDEFEQQLANKIKSIVGSQGSCKTVESHFFEVPEDRNPSELVIISVAFFFSARYTKVAHGLREKYLERLEQKTELDSRRAYFQVHTESHNPPLPDLMKLGRRNVLGDNMAPVLLATALDLMRIEEATGQVRFGNIDSFGRIKDKVDTGMRVKKETIDAAAQSEARFGQPVLLEMVVLFTLYLEEFREDSLNALNRLVEDRFADDVDPDGIRQRLDTMSGHAFLLSGKKEDDPAYTLIDHQTKLAVELARRLADRSSLTR</sequence>